<gene>
    <name evidence="2" type="ORF">BGHDH14_bgh04014</name>
</gene>
<keyword evidence="1" id="KW-0732">Signal</keyword>
<keyword evidence="3" id="KW-1185">Reference proteome</keyword>
<organism evidence="2 3">
    <name type="scientific">Blumeria graminis f. sp. hordei (strain DH14)</name>
    <name type="common">Barley powdery mildew</name>
    <name type="synonym">Oidium monilioides f. sp. hordei</name>
    <dbReference type="NCBI Taxonomy" id="546991"/>
    <lineage>
        <taxon>Eukaryota</taxon>
        <taxon>Fungi</taxon>
        <taxon>Dikarya</taxon>
        <taxon>Ascomycota</taxon>
        <taxon>Pezizomycotina</taxon>
        <taxon>Leotiomycetes</taxon>
        <taxon>Erysiphales</taxon>
        <taxon>Erysiphaceae</taxon>
        <taxon>Blumeria</taxon>
        <taxon>Blumeria hordei</taxon>
    </lineage>
</organism>
<name>N1JK10_BLUG1</name>
<feature type="signal peptide" evidence="1">
    <location>
        <begin position="1"/>
        <end position="21"/>
    </location>
</feature>
<evidence type="ECO:0000313" key="3">
    <source>
        <dbReference type="Proteomes" id="UP000015441"/>
    </source>
</evidence>
<evidence type="ECO:0000256" key="1">
    <source>
        <dbReference type="SAM" id="SignalP"/>
    </source>
</evidence>
<feature type="chain" id="PRO_5004107890" evidence="1">
    <location>
        <begin position="22"/>
        <end position="121"/>
    </location>
</feature>
<reference evidence="2 3" key="1">
    <citation type="journal article" date="2010" name="Science">
        <title>Genome expansion and gene loss in powdery mildew fungi reveal tradeoffs in extreme parasitism.</title>
        <authorList>
            <person name="Spanu P.D."/>
            <person name="Abbott J.C."/>
            <person name="Amselem J."/>
            <person name="Burgis T.A."/>
            <person name="Soanes D.M."/>
            <person name="Stueber K."/>
            <person name="Ver Loren van Themaat E."/>
            <person name="Brown J.K.M."/>
            <person name="Butcher S.A."/>
            <person name="Gurr S.J."/>
            <person name="Lebrun M.-H."/>
            <person name="Ridout C.J."/>
            <person name="Schulze-Lefert P."/>
            <person name="Talbot N.J."/>
            <person name="Ahmadinejad N."/>
            <person name="Ametz C."/>
            <person name="Barton G.R."/>
            <person name="Benjdia M."/>
            <person name="Bidzinski P."/>
            <person name="Bindschedler L.V."/>
            <person name="Both M."/>
            <person name="Brewer M.T."/>
            <person name="Cadle-Davidson L."/>
            <person name="Cadle-Davidson M.M."/>
            <person name="Collemare J."/>
            <person name="Cramer R."/>
            <person name="Frenkel O."/>
            <person name="Godfrey D."/>
            <person name="Harriman J."/>
            <person name="Hoede C."/>
            <person name="King B.C."/>
            <person name="Klages S."/>
            <person name="Kleemann J."/>
            <person name="Knoll D."/>
            <person name="Koti P.S."/>
            <person name="Kreplak J."/>
            <person name="Lopez-Ruiz F.J."/>
            <person name="Lu X."/>
            <person name="Maekawa T."/>
            <person name="Mahanil S."/>
            <person name="Micali C."/>
            <person name="Milgroom M.G."/>
            <person name="Montana G."/>
            <person name="Noir S."/>
            <person name="O'Connell R.J."/>
            <person name="Oberhaensli S."/>
            <person name="Parlange F."/>
            <person name="Pedersen C."/>
            <person name="Quesneville H."/>
            <person name="Reinhardt R."/>
            <person name="Rott M."/>
            <person name="Sacristan S."/>
            <person name="Schmidt S.M."/>
            <person name="Schoen M."/>
            <person name="Skamnioti P."/>
            <person name="Sommer H."/>
            <person name="Stephens A."/>
            <person name="Takahara H."/>
            <person name="Thordal-Christensen H."/>
            <person name="Vigouroux M."/>
            <person name="Wessling R."/>
            <person name="Wicker T."/>
            <person name="Panstruga R."/>
        </authorList>
    </citation>
    <scope>NUCLEOTIDE SEQUENCE [LARGE SCALE GENOMIC DNA]</scope>
    <source>
        <strain evidence="2">DH14</strain>
    </source>
</reference>
<dbReference type="Proteomes" id="UP000015441">
    <property type="component" value="Unassembled WGS sequence"/>
</dbReference>
<accession>N1JK10</accession>
<proteinExistence type="predicted"/>
<dbReference type="AlphaFoldDB" id="N1JK10"/>
<protein>
    <submittedName>
        <fullName evidence="2">CSEP0167 putative effector protein</fullName>
    </submittedName>
</protein>
<dbReference type="EMBL" id="CAUH01006704">
    <property type="protein sequence ID" value="CCU82622.1"/>
    <property type="molecule type" value="Genomic_DNA"/>
</dbReference>
<comment type="caution">
    <text evidence="2">The sequence shown here is derived from an EMBL/GenBank/DDBJ whole genome shotgun (WGS) entry which is preliminary data.</text>
</comment>
<dbReference type="HOGENOM" id="CLU_1981285_0_0_1"/>
<sequence>MKSFSLISLAAILSHLTPAIAISSFKCGESVIGPATIQDVINNAFATNQQSLVPGSDDKVSLKTYFDVPVMLKSNQVIVRFELGANSRREAVYLIATVNGQKIPCTPTTEKPDYNEVLARS</sequence>
<dbReference type="InParanoid" id="N1JK10"/>
<evidence type="ECO:0000313" key="2">
    <source>
        <dbReference type="EMBL" id="CCU82622.1"/>
    </source>
</evidence>